<evidence type="ECO:0000256" key="1">
    <source>
        <dbReference type="ARBA" id="ARBA00022490"/>
    </source>
</evidence>
<dbReference type="EC" id="3.6.4.-" evidence="9"/>
<keyword evidence="13" id="KW-1185">Reference proteome</keyword>
<keyword evidence="4 9" id="KW-0378">Hydrolase</keyword>
<feature type="domain" description="Helicase ATP-binding" evidence="10">
    <location>
        <begin position="537"/>
        <end position="697"/>
    </location>
</feature>
<feature type="domain" description="Helicase C-terminal" evidence="11">
    <location>
        <begin position="718"/>
        <end position="872"/>
    </location>
</feature>
<keyword evidence="5 12" id="KW-0347">Helicase</keyword>
<dbReference type="Pfam" id="PF03461">
    <property type="entry name" value="TRCF"/>
    <property type="match status" value="1"/>
</dbReference>
<reference evidence="12 13" key="1">
    <citation type="submission" date="2014-11" db="EMBL/GenBank/DDBJ databases">
        <title>Draft genome sequence of Kirrobacter mercurialis.</title>
        <authorList>
            <person name="Coil D.A."/>
            <person name="Eisen J.A."/>
        </authorList>
    </citation>
    <scope>NUCLEOTIDE SEQUENCE [LARGE SCALE GENOMIC DNA]</scope>
    <source>
        <strain evidence="12 13">Coronado</strain>
    </source>
</reference>
<evidence type="ECO:0000259" key="11">
    <source>
        <dbReference type="PROSITE" id="PS51194"/>
    </source>
</evidence>
<dbReference type="SMART" id="SM01058">
    <property type="entry name" value="CarD_TRCF"/>
    <property type="match status" value="1"/>
</dbReference>
<dbReference type="Pfam" id="PF02559">
    <property type="entry name" value="CarD_TRCF_RID"/>
    <property type="match status" value="1"/>
</dbReference>
<comment type="subcellular location">
    <subcellularLocation>
        <location evidence="9">Cytoplasm</location>
    </subcellularLocation>
</comment>
<keyword evidence="8 9" id="KW-0234">DNA repair</keyword>
<dbReference type="GO" id="GO:0003684">
    <property type="term" value="F:damaged DNA binding"/>
    <property type="evidence" value="ECO:0007669"/>
    <property type="project" value="InterPro"/>
</dbReference>
<dbReference type="PANTHER" id="PTHR47964">
    <property type="entry name" value="ATP-DEPENDENT DNA HELICASE HOMOLOG RECG, CHLOROPLASTIC"/>
    <property type="match status" value="1"/>
</dbReference>
<comment type="caution">
    <text evidence="12">The sequence shown here is derived from an EMBL/GenBank/DDBJ whole genome shotgun (WGS) entry which is preliminary data.</text>
</comment>
<dbReference type="Gene3D" id="3.40.50.300">
    <property type="entry name" value="P-loop containing nucleotide triphosphate hydrolases"/>
    <property type="match status" value="2"/>
</dbReference>
<evidence type="ECO:0000256" key="2">
    <source>
        <dbReference type="ARBA" id="ARBA00022741"/>
    </source>
</evidence>
<evidence type="ECO:0000256" key="7">
    <source>
        <dbReference type="ARBA" id="ARBA00023125"/>
    </source>
</evidence>
<evidence type="ECO:0000256" key="8">
    <source>
        <dbReference type="ARBA" id="ARBA00023204"/>
    </source>
</evidence>
<comment type="function">
    <text evidence="9">Couples transcription and DNA repair by recognizing RNA polymerase (RNAP) stalled at DNA lesions. Mediates ATP-dependent release of RNAP and its truncated transcript from the DNA, and recruitment of nucleotide excision repair machinery to the damaged site.</text>
</comment>
<dbReference type="PROSITE" id="PS51192">
    <property type="entry name" value="HELICASE_ATP_BIND_1"/>
    <property type="match status" value="1"/>
</dbReference>
<dbReference type="InterPro" id="IPR003711">
    <property type="entry name" value="CarD-like/TRCF_RID"/>
</dbReference>
<dbReference type="SMART" id="SM00490">
    <property type="entry name" value="HELICc"/>
    <property type="match status" value="1"/>
</dbReference>
<dbReference type="Pfam" id="PF00270">
    <property type="entry name" value="DEAD"/>
    <property type="match status" value="1"/>
</dbReference>
<dbReference type="GO" id="GO:0006355">
    <property type="term" value="P:regulation of DNA-templated transcription"/>
    <property type="evidence" value="ECO:0007669"/>
    <property type="project" value="UniProtKB-UniRule"/>
</dbReference>
<dbReference type="SUPFAM" id="SSF143517">
    <property type="entry name" value="TRCF domain-like"/>
    <property type="match status" value="1"/>
</dbReference>
<dbReference type="InterPro" id="IPR011545">
    <property type="entry name" value="DEAD/DEAH_box_helicase_dom"/>
</dbReference>
<dbReference type="GO" id="GO:0005524">
    <property type="term" value="F:ATP binding"/>
    <property type="evidence" value="ECO:0007669"/>
    <property type="project" value="UniProtKB-UniRule"/>
</dbReference>
<keyword evidence="3 9" id="KW-0227">DNA damage</keyword>
<dbReference type="InterPro" id="IPR004576">
    <property type="entry name" value="Mfd"/>
</dbReference>
<dbReference type="GO" id="GO:0000716">
    <property type="term" value="P:transcription-coupled nucleotide-excision repair, DNA damage recognition"/>
    <property type="evidence" value="ECO:0007669"/>
    <property type="project" value="UniProtKB-UniRule"/>
</dbReference>
<dbReference type="Gene3D" id="3.30.2060.10">
    <property type="entry name" value="Penicillin-binding protein 1b domain"/>
    <property type="match status" value="1"/>
</dbReference>
<dbReference type="Gene3D" id="2.40.10.170">
    <property type="match status" value="1"/>
</dbReference>
<dbReference type="HAMAP" id="MF_00969">
    <property type="entry name" value="TRCF"/>
    <property type="match status" value="1"/>
</dbReference>
<dbReference type="InterPro" id="IPR041471">
    <property type="entry name" value="UvrB_inter"/>
</dbReference>
<dbReference type="InterPro" id="IPR027417">
    <property type="entry name" value="P-loop_NTPase"/>
</dbReference>
<dbReference type="Pfam" id="PF17757">
    <property type="entry name" value="UvrB_inter"/>
    <property type="match status" value="1"/>
</dbReference>
<keyword evidence="6 9" id="KW-0067">ATP-binding</keyword>
<dbReference type="STRING" id="1572751.PK98_02015"/>
<dbReference type="Pfam" id="PF00271">
    <property type="entry name" value="Helicase_C"/>
    <property type="match status" value="1"/>
</dbReference>
<evidence type="ECO:0000313" key="12">
    <source>
        <dbReference type="EMBL" id="KHL25491.1"/>
    </source>
</evidence>
<dbReference type="InterPro" id="IPR014001">
    <property type="entry name" value="Helicase_ATP-bd"/>
</dbReference>
<dbReference type="SMART" id="SM00487">
    <property type="entry name" value="DEXDc"/>
    <property type="match status" value="1"/>
</dbReference>
<evidence type="ECO:0000256" key="4">
    <source>
        <dbReference type="ARBA" id="ARBA00022801"/>
    </source>
</evidence>
<dbReference type="SUPFAM" id="SSF52540">
    <property type="entry name" value="P-loop containing nucleoside triphosphate hydrolases"/>
    <property type="match status" value="2"/>
</dbReference>
<dbReference type="Gene3D" id="3.40.50.11180">
    <property type="match status" value="1"/>
</dbReference>
<dbReference type="GO" id="GO:0003678">
    <property type="term" value="F:DNA helicase activity"/>
    <property type="evidence" value="ECO:0007669"/>
    <property type="project" value="TreeGrafter"/>
</dbReference>
<name>A0A0B2C0G4_9SPHN</name>
<dbReference type="PROSITE" id="PS51194">
    <property type="entry name" value="HELICASE_CTER"/>
    <property type="match status" value="1"/>
</dbReference>
<keyword evidence="1 9" id="KW-0963">Cytoplasm</keyword>
<evidence type="ECO:0000313" key="13">
    <source>
        <dbReference type="Proteomes" id="UP000030988"/>
    </source>
</evidence>
<sequence>MAAKSSEAHAGVSDIVAGLLTSLEDGDLLVITRDDPDAAELARALAAGAPDAVVVFCPGSDALPGDSAPPSPANVGQRATALRRVRAALSGAERPTIALVTTGEAVTRLYPRPEEFDAAPPILRDGQEIEVEAFAAILADSGYVLDDRVDEPGEMAVRGQVIDLYPADAGEPYRIEVQDGRILSIRPYDPVTQLTHGECNRLEVGRASEPDLRHPVTLPDHLPGARIAVQPGAEDRRQRFLALAEDAVRRRPERAVRDVCPGERWNAALDGRDVLDPADDAGDPPPRFVERKWPLRALKTFAGQAIEAGDRVLLLGSPRDLRFLARRVTKALGSDPAPVRSWADAMAAAPGALLMMEMPLRRGFRHDGLVAITAADLLGSRAQRDIDAPSADAAQIFAMGELHVGDVVVHEDHGVCVVAGLEPLADEGDDAVVLRFANDARRMVPVAEAARIWRYGADEDAVTLDKLDGSSWEKRRRAVDVAVAETARGLIALAEERLASSAPELVPDAAAYERFVAGFPFTETADQGRAIDAVRDDLASGKPMNRLVVGDVGYGKTEVALRAAAIVALGGSQVAVAAPTTVLARQHLESFRARFHGLGITVAGLSRFTPAAEKKATLAGLADGSIHVVIGTGAVAGKAVTYHDLALTIIDEEQKFGAADKAKLRDLGAGHVLTLSATPIPRTLQSALIGLQQLSVIATPPARRQPIRTAVDTFDPQTVRTALLRERSRGGQSFVVVPRVEDIAPMAEQLGRLVPELDLLQAHGKLPAAEIDEAMVRFAAGDGDVLLATNIIESGLDVPRANTMIVWRADRFGLSQLHQLRGRVGRGARRGQIYLLTDPKAEIAAHTLARLKTLQALDRLGAGFAISARDLDLRGAGDLLSEEQTGHVKLIGVDFYQHMLEGALRTARGEPVEIWTPSLNFGVGGRISPEWIPEEDVRIGLYVRLARLGSLHELDTFEEEVTDRFGEPPEDARHLLALARLRVLARDVRIERIDAGPAAIAFTPHRQFAGDPAAAGLEESKGRLLLRETIQEPHERLTRAEAILTELVADVS</sequence>
<proteinExistence type="inferred from homology"/>
<dbReference type="GO" id="GO:0016787">
    <property type="term" value="F:hydrolase activity"/>
    <property type="evidence" value="ECO:0007669"/>
    <property type="project" value="UniProtKB-KW"/>
</dbReference>
<dbReference type="InterPro" id="IPR036101">
    <property type="entry name" value="CarD-like/TRCF_RID_sf"/>
</dbReference>
<accession>A0A0B2C0G4</accession>
<comment type="similarity">
    <text evidence="9">In the N-terminal section; belongs to the UvrB family.</text>
</comment>
<dbReference type="GO" id="GO:0005737">
    <property type="term" value="C:cytoplasm"/>
    <property type="evidence" value="ECO:0007669"/>
    <property type="project" value="UniProtKB-SubCell"/>
</dbReference>
<keyword evidence="7 9" id="KW-0238">DNA-binding</keyword>
<dbReference type="SMART" id="SM00982">
    <property type="entry name" value="TRCF"/>
    <property type="match status" value="1"/>
</dbReference>
<evidence type="ECO:0000259" key="10">
    <source>
        <dbReference type="PROSITE" id="PS51192"/>
    </source>
</evidence>
<dbReference type="PANTHER" id="PTHR47964:SF1">
    <property type="entry name" value="ATP-DEPENDENT DNA HELICASE HOMOLOG RECG, CHLOROPLASTIC"/>
    <property type="match status" value="1"/>
</dbReference>
<comment type="similarity">
    <text evidence="9">In the C-terminal section; belongs to the helicase family. RecG subfamily.</text>
</comment>
<keyword evidence="2 9" id="KW-0547">Nucleotide-binding</keyword>
<evidence type="ECO:0000256" key="3">
    <source>
        <dbReference type="ARBA" id="ARBA00022763"/>
    </source>
</evidence>
<protein>
    <recommendedName>
        <fullName evidence="9">Transcription-repair-coupling factor</fullName>
        <shortName evidence="9">TRCF</shortName>
        <ecNumber evidence="9">3.6.4.-</ecNumber>
    </recommendedName>
</protein>
<dbReference type="InterPro" id="IPR037235">
    <property type="entry name" value="TRCF-like_C_D7"/>
</dbReference>
<organism evidence="12 13">
    <name type="scientific">Croceibacterium mercuriale</name>
    <dbReference type="NCBI Taxonomy" id="1572751"/>
    <lineage>
        <taxon>Bacteria</taxon>
        <taxon>Pseudomonadati</taxon>
        <taxon>Pseudomonadota</taxon>
        <taxon>Alphaproteobacteria</taxon>
        <taxon>Sphingomonadales</taxon>
        <taxon>Erythrobacteraceae</taxon>
        <taxon>Croceibacterium</taxon>
    </lineage>
</organism>
<dbReference type="InterPro" id="IPR005118">
    <property type="entry name" value="TRCF_C"/>
</dbReference>
<gene>
    <name evidence="9" type="primary">mfd</name>
    <name evidence="12" type="ORF">PK98_02015</name>
</gene>
<dbReference type="InterPro" id="IPR047112">
    <property type="entry name" value="RecG/Mfd"/>
</dbReference>
<evidence type="ECO:0000256" key="5">
    <source>
        <dbReference type="ARBA" id="ARBA00022806"/>
    </source>
</evidence>
<dbReference type="Gene3D" id="3.90.1150.50">
    <property type="entry name" value="Transcription-repair-coupling factor, D7 domain"/>
    <property type="match status" value="1"/>
</dbReference>
<dbReference type="EMBL" id="JTDN01000001">
    <property type="protein sequence ID" value="KHL25491.1"/>
    <property type="molecule type" value="Genomic_DNA"/>
</dbReference>
<evidence type="ECO:0000256" key="9">
    <source>
        <dbReference type="HAMAP-Rule" id="MF_00969"/>
    </source>
</evidence>
<dbReference type="AlphaFoldDB" id="A0A0B2C0G4"/>
<dbReference type="SUPFAM" id="SSF141259">
    <property type="entry name" value="CarD-like"/>
    <property type="match status" value="1"/>
</dbReference>
<evidence type="ECO:0000256" key="6">
    <source>
        <dbReference type="ARBA" id="ARBA00022840"/>
    </source>
</evidence>
<dbReference type="Proteomes" id="UP000030988">
    <property type="component" value="Unassembled WGS sequence"/>
</dbReference>
<dbReference type="InterPro" id="IPR001650">
    <property type="entry name" value="Helicase_C-like"/>
</dbReference>